<keyword evidence="2" id="KW-0560">Oxidoreductase</keyword>
<dbReference type="InterPro" id="IPR036291">
    <property type="entry name" value="NAD(P)-bd_dom_sf"/>
</dbReference>
<gene>
    <name evidence="3" type="ORF">AWB69_03182</name>
</gene>
<dbReference type="Proteomes" id="UP000054683">
    <property type="component" value="Unassembled WGS sequence"/>
</dbReference>
<dbReference type="RefSeq" id="WP_062086130.1">
    <property type="nucleotide sequence ID" value="NZ_FCOK02000018.1"/>
</dbReference>
<evidence type="ECO:0000256" key="2">
    <source>
        <dbReference type="ARBA" id="ARBA00023002"/>
    </source>
</evidence>
<dbReference type="OrthoDB" id="9806974at2"/>
<dbReference type="Pfam" id="PF00106">
    <property type="entry name" value="adh_short"/>
    <property type="match status" value="1"/>
</dbReference>
<dbReference type="EMBL" id="FCOK02000018">
    <property type="protein sequence ID" value="SAL34604.1"/>
    <property type="molecule type" value="Genomic_DNA"/>
</dbReference>
<dbReference type="Pfam" id="PF13561">
    <property type="entry name" value="adh_short_C2"/>
    <property type="match status" value="1"/>
</dbReference>
<dbReference type="GO" id="GO:0016491">
    <property type="term" value="F:oxidoreductase activity"/>
    <property type="evidence" value="ECO:0007669"/>
    <property type="project" value="UniProtKB-KW"/>
</dbReference>
<evidence type="ECO:0000256" key="1">
    <source>
        <dbReference type="ARBA" id="ARBA00006484"/>
    </source>
</evidence>
<dbReference type="InterPro" id="IPR002347">
    <property type="entry name" value="SDR_fam"/>
</dbReference>
<dbReference type="PRINTS" id="PR00081">
    <property type="entry name" value="GDHRDH"/>
</dbReference>
<evidence type="ECO:0000313" key="3">
    <source>
        <dbReference type="EMBL" id="SAL34604.1"/>
    </source>
</evidence>
<evidence type="ECO:0000313" key="4">
    <source>
        <dbReference type="Proteomes" id="UP000054683"/>
    </source>
</evidence>
<dbReference type="AlphaFoldDB" id="A0A158GR28"/>
<dbReference type="CDD" id="cd05233">
    <property type="entry name" value="SDR_c"/>
    <property type="match status" value="1"/>
</dbReference>
<accession>A0A158GR28</accession>
<dbReference type="PANTHER" id="PTHR24321">
    <property type="entry name" value="DEHYDROGENASES, SHORT CHAIN"/>
    <property type="match status" value="1"/>
</dbReference>
<dbReference type="Gene3D" id="3.40.50.720">
    <property type="entry name" value="NAD(P)-binding Rossmann-like Domain"/>
    <property type="match status" value="1"/>
</dbReference>
<dbReference type="SUPFAM" id="SSF51735">
    <property type="entry name" value="NAD(P)-binding Rossmann-fold domains"/>
    <property type="match status" value="1"/>
</dbReference>
<organism evidence="3 4">
    <name type="scientific">Caballeronia udeis</name>
    <dbReference type="NCBI Taxonomy" id="1232866"/>
    <lineage>
        <taxon>Bacteria</taxon>
        <taxon>Pseudomonadati</taxon>
        <taxon>Pseudomonadota</taxon>
        <taxon>Betaproteobacteria</taxon>
        <taxon>Burkholderiales</taxon>
        <taxon>Burkholderiaceae</taxon>
        <taxon>Caballeronia</taxon>
    </lineage>
</organism>
<comment type="similarity">
    <text evidence="1">Belongs to the short-chain dehydrogenases/reductases (SDR) family.</text>
</comment>
<dbReference type="PANTHER" id="PTHR24321:SF8">
    <property type="entry name" value="ESTRADIOL 17-BETA-DEHYDROGENASE 8-RELATED"/>
    <property type="match status" value="1"/>
</dbReference>
<sequence>MEIVVVTGIGGMGMACARRLGPGRILVLGDSDAEHLASSAQALIAEGYLVLPRELDVSDAASVNSFAGLVASAGRLRALVHTAGVSPVMAAPNRIYAVDLLGTALMLDLFLPLAQENTVAVAIASIAGHSIALPVELERSLATSSADELLGLVSGLYVDDPSQAYRVAKRGNLLRVQYAAKAWGLCGARLVSVSPGIVSTPMGLRELSTPAVAQTLRKAALQRIGTPAEVASVVEWLVSPAASFITGADILVDGGTTASKKWH</sequence>
<reference evidence="3 4" key="1">
    <citation type="submission" date="2016-01" db="EMBL/GenBank/DDBJ databases">
        <authorList>
            <person name="Oliw E.H."/>
        </authorList>
    </citation>
    <scope>NUCLEOTIDE SEQUENCE [LARGE SCALE GENOMIC DNA]</scope>
    <source>
        <strain evidence="3">LMG 27134</strain>
    </source>
</reference>
<protein>
    <submittedName>
        <fullName evidence="3">Short-chain dehydrogenase/reductase SDR</fullName>
    </submittedName>
</protein>
<proteinExistence type="inferred from homology"/>
<name>A0A158GR28_9BURK</name>